<proteinExistence type="predicted"/>
<name>A0A0D0DFI3_9AGAM</name>
<dbReference type="InParanoid" id="A0A0D0DFI3"/>
<reference evidence="1 2" key="1">
    <citation type="submission" date="2014-04" db="EMBL/GenBank/DDBJ databases">
        <authorList>
            <consortium name="DOE Joint Genome Institute"/>
            <person name="Kuo A."/>
            <person name="Kohler A."/>
            <person name="Jargeat P."/>
            <person name="Nagy L.G."/>
            <person name="Floudas D."/>
            <person name="Copeland A."/>
            <person name="Barry K.W."/>
            <person name="Cichocki N."/>
            <person name="Veneault-Fourrey C."/>
            <person name="LaButti K."/>
            <person name="Lindquist E.A."/>
            <person name="Lipzen A."/>
            <person name="Lundell T."/>
            <person name="Morin E."/>
            <person name="Murat C."/>
            <person name="Sun H."/>
            <person name="Tunlid A."/>
            <person name="Henrissat B."/>
            <person name="Grigoriev I.V."/>
            <person name="Hibbett D.S."/>
            <person name="Martin F."/>
            <person name="Nordberg H.P."/>
            <person name="Cantor M.N."/>
            <person name="Hua S.X."/>
        </authorList>
    </citation>
    <scope>NUCLEOTIDE SEQUENCE [LARGE SCALE GENOMIC DNA]</scope>
    <source>
        <strain evidence="1 2">Ve08.2h10</strain>
    </source>
</reference>
<dbReference type="Proteomes" id="UP000054538">
    <property type="component" value="Unassembled WGS sequence"/>
</dbReference>
<evidence type="ECO:0000313" key="1">
    <source>
        <dbReference type="EMBL" id="KIK96437.1"/>
    </source>
</evidence>
<keyword evidence="2" id="KW-1185">Reference proteome</keyword>
<reference evidence="2" key="2">
    <citation type="submission" date="2015-01" db="EMBL/GenBank/DDBJ databases">
        <title>Evolutionary Origins and Diversification of the Mycorrhizal Mutualists.</title>
        <authorList>
            <consortium name="DOE Joint Genome Institute"/>
            <consortium name="Mycorrhizal Genomics Consortium"/>
            <person name="Kohler A."/>
            <person name="Kuo A."/>
            <person name="Nagy L.G."/>
            <person name="Floudas D."/>
            <person name="Copeland A."/>
            <person name="Barry K.W."/>
            <person name="Cichocki N."/>
            <person name="Veneault-Fourrey C."/>
            <person name="LaButti K."/>
            <person name="Lindquist E.A."/>
            <person name="Lipzen A."/>
            <person name="Lundell T."/>
            <person name="Morin E."/>
            <person name="Murat C."/>
            <person name="Riley R."/>
            <person name="Ohm R."/>
            <person name="Sun H."/>
            <person name="Tunlid A."/>
            <person name="Henrissat B."/>
            <person name="Grigoriev I.V."/>
            <person name="Hibbett D.S."/>
            <person name="Martin F."/>
        </authorList>
    </citation>
    <scope>NUCLEOTIDE SEQUENCE [LARGE SCALE GENOMIC DNA]</scope>
    <source>
        <strain evidence="2">Ve08.2h10</strain>
    </source>
</reference>
<accession>A0A0D0DFI3</accession>
<dbReference type="AlphaFoldDB" id="A0A0D0DFI3"/>
<feature type="non-terminal residue" evidence="1">
    <location>
        <position position="1"/>
    </location>
</feature>
<dbReference type="EMBL" id="KN824987">
    <property type="protein sequence ID" value="KIK96437.1"/>
    <property type="molecule type" value="Genomic_DNA"/>
</dbReference>
<organism evidence="1 2">
    <name type="scientific">Paxillus rubicundulus Ve08.2h10</name>
    <dbReference type="NCBI Taxonomy" id="930991"/>
    <lineage>
        <taxon>Eukaryota</taxon>
        <taxon>Fungi</taxon>
        <taxon>Dikarya</taxon>
        <taxon>Basidiomycota</taxon>
        <taxon>Agaricomycotina</taxon>
        <taxon>Agaricomycetes</taxon>
        <taxon>Agaricomycetidae</taxon>
        <taxon>Boletales</taxon>
        <taxon>Paxilineae</taxon>
        <taxon>Paxillaceae</taxon>
        <taxon>Paxillus</taxon>
    </lineage>
</organism>
<gene>
    <name evidence="1" type="ORF">PAXRUDRAFT_138492</name>
</gene>
<protein>
    <submittedName>
        <fullName evidence="1">Uncharacterized protein</fullName>
    </submittedName>
</protein>
<dbReference type="HOGENOM" id="CLU_161753_2_0_1"/>
<evidence type="ECO:0000313" key="2">
    <source>
        <dbReference type="Proteomes" id="UP000054538"/>
    </source>
</evidence>
<sequence>SFYNVEKLIHTFTRVEAIHHNMCPNTCLVYTCLLHNMDACPTYSTSRWNEQKLQGSNGHIKVPTQTFTTIPLSLQLQACNSSPESAQAMHYLHTRVDSTNIRRASPDWKHPCCRQCCNGLGLFRGSS</sequence>